<comment type="subcellular location">
    <subcellularLocation>
        <location evidence="1">Membrane</location>
        <topology evidence="1">Multi-pass membrane protein</topology>
    </subcellularLocation>
</comment>
<dbReference type="InterPro" id="IPR050829">
    <property type="entry name" value="CorA_MIT"/>
</dbReference>
<feature type="transmembrane region" description="Helical" evidence="5">
    <location>
        <begin position="243"/>
        <end position="262"/>
    </location>
</feature>
<evidence type="ECO:0000313" key="6">
    <source>
        <dbReference type="EMBL" id="QMV74057.1"/>
    </source>
</evidence>
<dbReference type="PANTHER" id="PTHR47685:SF1">
    <property type="entry name" value="MAGNESIUM TRANSPORT PROTEIN CORA"/>
    <property type="match status" value="1"/>
</dbReference>
<dbReference type="AlphaFoldDB" id="A0A7G5EJ82"/>
<evidence type="ECO:0000256" key="1">
    <source>
        <dbReference type="ARBA" id="ARBA00004141"/>
    </source>
</evidence>
<evidence type="ECO:0000256" key="3">
    <source>
        <dbReference type="ARBA" id="ARBA00022989"/>
    </source>
</evidence>
<name>A0A7G5EJ82_9BURK</name>
<keyword evidence="4 5" id="KW-0472">Membrane</keyword>
<protein>
    <submittedName>
        <fullName evidence="6">Magnesium transporter</fullName>
    </submittedName>
</protein>
<dbReference type="GO" id="GO:0015099">
    <property type="term" value="F:nickel cation transmembrane transporter activity"/>
    <property type="evidence" value="ECO:0007669"/>
    <property type="project" value="TreeGrafter"/>
</dbReference>
<dbReference type="GO" id="GO:0015087">
    <property type="term" value="F:cobalt ion transmembrane transporter activity"/>
    <property type="evidence" value="ECO:0007669"/>
    <property type="project" value="TreeGrafter"/>
</dbReference>
<dbReference type="Gene3D" id="1.20.58.340">
    <property type="entry name" value="Magnesium transport protein CorA, transmembrane region"/>
    <property type="match status" value="1"/>
</dbReference>
<dbReference type="KEGG" id="cpis:HS961_15100"/>
<evidence type="ECO:0000256" key="4">
    <source>
        <dbReference type="ARBA" id="ARBA00023136"/>
    </source>
</evidence>
<dbReference type="RefSeq" id="WP_182323340.1">
    <property type="nucleotide sequence ID" value="NZ_CP058554.1"/>
</dbReference>
<evidence type="ECO:0000256" key="5">
    <source>
        <dbReference type="SAM" id="Phobius"/>
    </source>
</evidence>
<dbReference type="InterPro" id="IPR002523">
    <property type="entry name" value="MgTranspt_CorA/ZnTranspt_ZntB"/>
</dbReference>
<gene>
    <name evidence="6" type="ORF">HS961_15100</name>
</gene>
<keyword evidence="7" id="KW-1185">Reference proteome</keyword>
<evidence type="ECO:0000256" key="2">
    <source>
        <dbReference type="ARBA" id="ARBA00022692"/>
    </source>
</evidence>
<evidence type="ECO:0000313" key="7">
    <source>
        <dbReference type="Proteomes" id="UP000515240"/>
    </source>
</evidence>
<dbReference type="PANTHER" id="PTHR47685">
    <property type="entry name" value="MAGNESIUM TRANSPORT PROTEIN CORA"/>
    <property type="match status" value="1"/>
</dbReference>
<accession>A0A7G5EJ82</accession>
<proteinExistence type="predicted"/>
<keyword evidence="2 5" id="KW-0812">Transmembrane</keyword>
<dbReference type="Pfam" id="PF01544">
    <property type="entry name" value="CorA"/>
    <property type="match status" value="1"/>
</dbReference>
<keyword evidence="3 5" id="KW-1133">Transmembrane helix</keyword>
<reference evidence="6 7" key="1">
    <citation type="journal article" date="2020" name="G3 (Bethesda)">
        <title>CeMbio - The Caenorhabditis elegans Microbiome Resource.</title>
        <authorList>
            <person name="Dirksen P."/>
            <person name="Assie A."/>
            <person name="Zimmermann J."/>
            <person name="Zhang F."/>
            <person name="Tietje A.M."/>
            <person name="Marsh S.A."/>
            <person name="Felix M.A."/>
            <person name="Shapira M."/>
            <person name="Kaleta C."/>
            <person name="Schulenburg H."/>
            <person name="Samuel B."/>
        </authorList>
    </citation>
    <scope>NUCLEOTIDE SEQUENCE [LARGE SCALE GENOMIC DNA]</scope>
    <source>
        <strain evidence="6 7">BIGb0172</strain>
    </source>
</reference>
<organism evidence="6 7">
    <name type="scientific">Comamonas piscis</name>
    <dbReference type="NCBI Taxonomy" id="1562974"/>
    <lineage>
        <taxon>Bacteria</taxon>
        <taxon>Pseudomonadati</taxon>
        <taxon>Pseudomonadota</taxon>
        <taxon>Betaproteobacteria</taxon>
        <taxon>Burkholderiales</taxon>
        <taxon>Comamonadaceae</taxon>
        <taxon>Comamonas</taxon>
    </lineage>
</organism>
<dbReference type="Proteomes" id="UP000515240">
    <property type="component" value="Chromosome"/>
</dbReference>
<dbReference type="SUPFAM" id="SSF144083">
    <property type="entry name" value="Magnesium transport protein CorA, transmembrane region"/>
    <property type="match status" value="1"/>
</dbReference>
<dbReference type="InterPro" id="IPR045863">
    <property type="entry name" value="CorA_TM1_TM2"/>
</dbReference>
<dbReference type="EMBL" id="CP058554">
    <property type="protein sequence ID" value="QMV74057.1"/>
    <property type="molecule type" value="Genomic_DNA"/>
</dbReference>
<feature type="transmembrane region" description="Helical" evidence="5">
    <location>
        <begin position="277"/>
        <end position="295"/>
    </location>
</feature>
<sequence length="302" mass="33632">MTWDLTLPLWNRLHAASPEALDDLCRGHGVDLLPNTAPRQRGAEAALRIRCARVQDGRVLVADLLWLQAADSQVLYTVETSHRMLRPGQALERCTAQGLPRGSAHAAALVLLHQLLGQAGRVLDGIDEGLTSSMRSLRSFQRTVGTPGTRGAEDLTEVDSHLAMLNRPLSVLLESLDDLERAGRQLRRSVLQGSQLERSHVDALLAEIEGVQRRGRFMLERQRFHRRAAEETVAMSDLNVTKVFSVLWAAFIPGTALINWYGQNFRVMPELSWEGSLWMQLLAVLVLTAIPVWMVKQSGSLR</sequence>
<dbReference type="GO" id="GO:0015095">
    <property type="term" value="F:magnesium ion transmembrane transporter activity"/>
    <property type="evidence" value="ECO:0007669"/>
    <property type="project" value="TreeGrafter"/>
</dbReference>
<dbReference type="GO" id="GO:0016020">
    <property type="term" value="C:membrane"/>
    <property type="evidence" value="ECO:0007669"/>
    <property type="project" value="UniProtKB-SubCell"/>
</dbReference>